<dbReference type="SUPFAM" id="SSF54695">
    <property type="entry name" value="POZ domain"/>
    <property type="match status" value="1"/>
</dbReference>
<dbReference type="EMBL" id="VCGU01000458">
    <property type="protein sequence ID" value="TRY62559.1"/>
    <property type="molecule type" value="Genomic_DNA"/>
</dbReference>
<feature type="region of interest" description="Disordered" evidence="1">
    <location>
        <begin position="231"/>
        <end position="258"/>
    </location>
</feature>
<dbReference type="PROSITE" id="PS50097">
    <property type="entry name" value="BTB"/>
    <property type="match status" value="1"/>
</dbReference>
<protein>
    <recommendedName>
        <fullName evidence="2">BTB domain-containing protein</fullName>
    </recommendedName>
</protein>
<dbReference type="InterPro" id="IPR011333">
    <property type="entry name" value="SKP1/BTB/POZ_sf"/>
</dbReference>
<dbReference type="Gene3D" id="3.30.710.10">
    <property type="entry name" value="Potassium Channel Kv1.1, Chain A"/>
    <property type="match status" value="1"/>
</dbReference>
<name>A0A553NB03_TIGCA</name>
<dbReference type="Pfam" id="PF00651">
    <property type="entry name" value="BTB"/>
    <property type="match status" value="1"/>
</dbReference>
<sequence>MPLPVSRKLVDPCFDKFRAMWMENAFCDALIMAEGDPEAITIKAHRVVLSAFSSVLKHKFLDQPDPSQVIRVKYIDYNGLMFALRLMYEGCVKIPDGDLEGFFQVVRSLAIKTGEPELDTLIYDQDIAAIMSAHPSTAAASSAKPKFQGVLERVSGSHRIIKPESDKSAVSSSQSAQRPPDSSHGSSTEATVRPRVDLRVPPPGLVRPTQSHVFNELHDHTMEQFKINRRPDGTRNVFRPDTNRPAEPPTPGGGLNSGRVFLNRTVPLPVNGGPIGTLGYTQPSADRHNLSLPAMNEPPPPVSRHVFLNPEDNLYWLEARNEVSTGEHAVKDKFGEFGLQRIAGDYEADQCLYLAFNSEAQTLAAMQVLEFEIKLTPVRRPPANIASLWLNPQSGGMSRSGPPPAFSSAAGGPLKRARPTSEALKIFAPHCVNKAAVLRLLRNNGIMLPQTAPLIFDQGYCTIPLGPSDLDSAIRKFSDKRHNGVPLNPERVSLPG</sequence>
<comment type="caution">
    <text evidence="3">The sequence shown here is derived from an EMBL/GenBank/DDBJ whole genome shotgun (WGS) entry which is preliminary data.</text>
</comment>
<feature type="domain" description="BTB" evidence="2">
    <location>
        <begin position="27"/>
        <end position="96"/>
    </location>
</feature>
<reference evidence="3 4" key="1">
    <citation type="journal article" date="2018" name="Nat. Ecol. Evol.">
        <title>Genomic signatures of mitonuclear coevolution across populations of Tigriopus californicus.</title>
        <authorList>
            <person name="Barreto F.S."/>
            <person name="Watson E.T."/>
            <person name="Lima T.G."/>
            <person name="Willett C.S."/>
            <person name="Edmands S."/>
            <person name="Li W."/>
            <person name="Burton R.S."/>
        </authorList>
    </citation>
    <scope>NUCLEOTIDE SEQUENCE [LARGE SCALE GENOMIC DNA]</scope>
    <source>
        <strain evidence="3 4">San Diego</strain>
    </source>
</reference>
<accession>A0A553NB03</accession>
<evidence type="ECO:0000313" key="3">
    <source>
        <dbReference type="EMBL" id="TRY62559.1"/>
    </source>
</evidence>
<feature type="compositionally biased region" description="Low complexity" evidence="1">
    <location>
        <begin position="168"/>
        <end position="177"/>
    </location>
</feature>
<dbReference type="InterPro" id="IPR000210">
    <property type="entry name" value="BTB/POZ_dom"/>
</dbReference>
<organism evidence="3 4">
    <name type="scientific">Tigriopus californicus</name>
    <name type="common">Marine copepod</name>
    <dbReference type="NCBI Taxonomy" id="6832"/>
    <lineage>
        <taxon>Eukaryota</taxon>
        <taxon>Metazoa</taxon>
        <taxon>Ecdysozoa</taxon>
        <taxon>Arthropoda</taxon>
        <taxon>Crustacea</taxon>
        <taxon>Multicrustacea</taxon>
        <taxon>Hexanauplia</taxon>
        <taxon>Copepoda</taxon>
        <taxon>Harpacticoida</taxon>
        <taxon>Harpacticidae</taxon>
        <taxon>Tigriopus</taxon>
    </lineage>
</organism>
<evidence type="ECO:0000256" key="1">
    <source>
        <dbReference type="SAM" id="MobiDB-lite"/>
    </source>
</evidence>
<dbReference type="AlphaFoldDB" id="A0A553NB03"/>
<evidence type="ECO:0000259" key="2">
    <source>
        <dbReference type="PROSITE" id="PS50097"/>
    </source>
</evidence>
<proteinExistence type="predicted"/>
<dbReference type="SMART" id="SM00225">
    <property type="entry name" value="BTB"/>
    <property type="match status" value="1"/>
</dbReference>
<feature type="region of interest" description="Disordered" evidence="1">
    <location>
        <begin position="158"/>
        <end position="209"/>
    </location>
</feature>
<evidence type="ECO:0000313" key="4">
    <source>
        <dbReference type="Proteomes" id="UP000318571"/>
    </source>
</evidence>
<gene>
    <name evidence="3" type="ORF">TCAL_09022</name>
</gene>
<dbReference type="Proteomes" id="UP000318571">
    <property type="component" value="Chromosome 10"/>
</dbReference>
<keyword evidence="4" id="KW-1185">Reference proteome</keyword>